<feature type="region of interest" description="Disordered" evidence="6">
    <location>
        <begin position="123"/>
        <end position="150"/>
    </location>
</feature>
<dbReference type="SUPFAM" id="SSF57667">
    <property type="entry name" value="beta-beta-alpha zinc fingers"/>
    <property type="match status" value="2"/>
</dbReference>
<dbReference type="AlphaFoldDB" id="A0AAN9BT03"/>
<dbReference type="SMART" id="SM00355">
    <property type="entry name" value="ZnF_C2H2"/>
    <property type="match status" value="9"/>
</dbReference>
<dbReference type="InterPro" id="IPR013087">
    <property type="entry name" value="Znf_C2H2_type"/>
</dbReference>
<evidence type="ECO:0000256" key="6">
    <source>
        <dbReference type="SAM" id="MobiDB-lite"/>
    </source>
</evidence>
<feature type="domain" description="C2H2-type" evidence="7">
    <location>
        <begin position="642"/>
        <end position="670"/>
    </location>
</feature>
<feature type="compositionally biased region" description="Basic and acidic residues" evidence="6">
    <location>
        <begin position="139"/>
        <end position="150"/>
    </location>
</feature>
<dbReference type="GO" id="GO:0005634">
    <property type="term" value="C:nucleus"/>
    <property type="evidence" value="ECO:0007669"/>
    <property type="project" value="TreeGrafter"/>
</dbReference>
<feature type="compositionally biased region" description="Polar residues" evidence="6">
    <location>
        <begin position="261"/>
        <end position="277"/>
    </location>
</feature>
<dbReference type="Pfam" id="PF12874">
    <property type="entry name" value="zf-met"/>
    <property type="match status" value="2"/>
</dbReference>
<feature type="domain" description="C2H2-type" evidence="7">
    <location>
        <begin position="671"/>
        <end position="698"/>
    </location>
</feature>
<feature type="domain" description="C2H2-type" evidence="7">
    <location>
        <begin position="614"/>
        <end position="641"/>
    </location>
</feature>
<keyword evidence="2" id="KW-0677">Repeat</keyword>
<organism evidence="8 9">
    <name type="scientific">Littorina saxatilis</name>
    <dbReference type="NCBI Taxonomy" id="31220"/>
    <lineage>
        <taxon>Eukaryota</taxon>
        <taxon>Metazoa</taxon>
        <taxon>Spiralia</taxon>
        <taxon>Lophotrochozoa</taxon>
        <taxon>Mollusca</taxon>
        <taxon>Gastropoda</taxon>
        <taxon>Caenogastropoda</taxon>
        <taxon>Littorinimorpha</taxon>
        <taxon>Littorinoidea</taxon>
        <taxon>Littorinidae</taxon>
        <taxon>Littorina</taxon>
    </lineage>
</organism>
<feature type="region of interest" description="Disordered" evidence="6">
    <location>
        <begin position="81"/>
        <end position="104"/>
    </location>
</feature>
<dbReference type="GO" id="GO:0000981">
    <property type="term" value="F:DNA-binding transcription factor activity, RNA polymerase II-specific"/>
    <property type="evidence" value="ECO:0007669"/>
    <property type="project" value="TreeGrafter"/>
</dbReference>
<feature type="compositionally biased region" description="Basic residues" evidence="6">
    <location>
        <begin position="285"/>
        <end position="305"/>
    </location>
</feature>
<evidence type="ECO:0000256" key="2">
    <source>
        <dbReference type="ARBA" id="ARBA00022737"/>
    </source>
</evidence>
<dbReference type="EMBL" id="JBAMIC010000003">
    <property type="protein sequence ID" value="KAK7110640.1"/>
    <property type="molecule type" value="Genomic_DNA"/>
</dbReference>
<feature type="domain" description="C2H2-type" evidence="7">
    <location>
        <begin position="582"/>
        <end position="610"/>
    </location>
</feature>
<dbReference type="Proteomes" id="UP001374579">
    <property type="component" value="Unassembled WGS sequence"/>
</dbReference>
<feature type="region of interest" description="Disordered" evidence="6">
    <location>
        <begin position="215"/>
        <end position="313"/>
    </location>
</feature>
<sequence>MGRFQSCKVVVERALRRAFYDGVLELYEGHGSPDTVTAVTLEGTLTLTINKTETLLIRLNEIAQRAEEVPSDDTAQEALLEDNHSADSDNKEHTKELLGKRKQEDSGDKIQLKIVKKTEIKSETHETEFKTETQSSHAALEKQVKPPKEFDTNYQNEKNHAVSENLETFTATEITATETEQIVVKTEPEEFPVDFSLPFSLKSHCGEVHEPKNYDYDFNDGAGETSQHSTPGKADSPAPSVVKKEPESILIEDDEDDDTADSSVQDLRSLPQASPSRSLWYRVPRSSKQHASPRRRRESQRRDRKHYSDWHEMGGADPRQLAILLERSDCPVCGEVLHSRQELSSHLHAHRHVLRSTCSVCRANTLTSDALLLHLSTMHSPSLFPSLATTVATDPLLGQALVPASPYGPMSAIASLVSMAACSAGSSSLSAATLLGGRGMMAGGMTSLMEQIIAYRGLLPCPVCQLLCPSRQHLAAHLTSAHGDLGTEEQGDGLEVFHDGSRADSQADSMQDSEAEGSTCASYSCFDCSMVFGSQVIYTQHCMLQHGTTSVVSQGACSICHCSFDTWKALHAHYLSAHAITNFCDRCKMGFHSASELKSHYDSAHSSETRSLTFICDICNKGFYSQSQCSAHKRSHISEKSFACQVCGSAFFKRGDLSKHFRTVHAPNRVFACRFCGKRGTRMDNMRSHVKSHGKHMTRDEILSFIEEVKS</sequence>
<dbReference type="PANTHER" id="PTHR24379">
    <property type="entry name" value="KRAB AND ZINC FINGER DOMAIN-CONTAINING"/>
    <property type="match status" value="1"/>
</dbReference>
<evidence type="ECO:0000256" key="1">
    <source>
        <dbReference type="ARBA" id="ARBA00022723"/>
    </source>
</evidence>
<evidence type="ECO:0000313" key="8">
    <source>
        <dbReference type="EMBL" id="KAK7110640.1"/>
    </source>
</evidence>
<dbReference type="PROSITE" id="PS00028">
    <property type="entry name" value="ZINC_FINGER_C2H2_1"/>
    <property type="match status" value="4"/>
</dbReference>
<dbReference type="GO" id="GO:0008270">
    <property type="term" value="F:zinc ion binding"/>
    <property type="evidence" value="ECO:0007669"/>
    <property type="project" value="UniProtKB-KW"/>
</dbReference>
<dbReference type="InterPro" id="IPR036236">
    <property type="entry name" value="Znf_C2H2_sf"/>
</dbReference>
<reference evidence="8 9" key="1">
    <citation type="submission" date="2024-02" db="EMBL/GenBank/DDBJ databases">
        <title>Chromosome-scale genome assembly of the rough periwinkle Littorina saxatilis.</title>
        <authorList>
            <person name="De Jode A."/>
            <person name="Faria R."/>
            <person name="Formenti G."/>
            <person name="Sims Y."/>
            <person name="Smith T.P."/>
            <person name="Tracey A."/>
            <person name="Wood J.M.D."/>
            <person name="Zagrodzka Z.B."/>
            <person name="Johannesson K."/>
            <person name="Butlin R.K."/>
            <person name="Leder E.H."/>
        </authorList>
    </citation>
    <scope>NUCLEOTIDE SEQUENCE [LARGE SCALE GENOMIC DNA]</scope>
    <source>
        <strain evidence="8">Snail1</strain>
        <tissue evidence="8">Muscle</tissue>
    </source>
</reference>
<protein>
    <recommendedName>
        <fullName evidence="7">C2H2-type domain-containing protein</fullName>
    </recommendedName>
</protein>
<keyword evidence="4" id="KW-0862">Zinc</keyword>
<proteinExistence type="predicted"/>
<evidence type="ECO:0000256" key="4">
    <source>
        <dbReference type="ARBA" id="ARBA00022833"/>
    </source>
</evidence>
<dbReference type="PROSITE" id="PS50157">
    <property type="entry name" value="ZINC_FINGER_C2H2_2"/>
    <property type="match status" value="4"/>
</dbReference>
<feature type="compositionally biased region" description="Acidic residues" evidence="6">
    <location>
        <begin position="250"/>
        <end position="260"/>
    </location>
</feature>
<keyword evidence="9" id="KW-1185">Reference proteome</keyword>
<comment type="caution">
    <text evidence="8">The sequence shown here is derived from an EMBL/GenBank/DDBJ whole genome shotgun (WGS) entry which is preliminary data.</text>
</comment>
<name>A0AAN9BT03_9CAEN</name>
<dbReference type="GO" id="GO:0000977">
    <property type="term" value="F:RNA polymerase II transcription regulatory region sequence-specific DNA binding"/>
    <property type="evidence" value="ECO:0007669"/>
    <property type="project" value="TreeGrafter"/>
</dbReference>
<keyword evidence="3 5" id="KW-0863">Zinc-finger</keyword>
<evidence type="ECO:0000313" key="9">
    <source>
        <dbReference type="Proteomes" id="UP001374579"/>
    </source>
</evidence>
<evidence type="ECO:0000256" key="3">
    <source>
        <dbReference type="ARBA" id="ARBA00022771"/>
    </source>
</evidence>
<accession>A0AAN9BT03</accession>
<dbReference type="Gene3D" id="3.30.160.60">
    <property type="entry name" value="Classic Zinc Finger"/>
    <property type="match status" value="3"/>
</dbReference>
<evidence type="ECO:0000256" key="5">
    <source>
        <dbReference type="PROSITE-ProRule" id="PRU00042"/>
    </source>
</evidence>
<keyword evidence="1" id="KW-0479">Metal-binding</keyword>
<gene>
    <name evidence="8" type="ORF">V1264_014479</name>
</gene>
<evidence type="ECO:0000259" key="7">
    <source>
        <dbReference type="PROSITE" id="PS50157"/>
    </source>
</evidence>
<dbReference type="PANTHER" id="PTHR24379:SF127">
    <property type="entry name" value="BLOODY FINGERS-RELATED"/>
    <property type="match status" value="1"/>
</dbReference>